<dbReference type="InterPro" id="IPR007055">
    <property type="entry name" value="BON_dom"/>
</dbReference>
<protein>
    <submittedName>
        <fullName evidence="2">BON domain-containing protein</fullName>
    </submittedName>
</protein>
<accession>A0ABU3KBE3</accession>
<dbReference type="InterPro" id="IPR014004">
    <property type="entry name" value="Transpt-assoc_nodulatn_dom_bac"/>
</dbReference>
<evidence type="ECO:0000313" key="3">
    <source>
        <dbReference type="Proteomes" id="UP001250932"/>
    </source>
</evidence>
<dbReference type="InterPro" id="IPR051686">
    <property type="entry name" value="Lipoprotein_DolP"/>
</dbReference>
<dbReference type="RefSeq" id="WP_313834333.1">
    <property type="nucleotide sequence ID" value="NZ_JAQOUE010000002.1"/>
</dbReference>
<evidence type="ECO:0000313" key="2">
    <source>
        <dbReference type="EMBL" id="MDT7043740.1"/>
    </source>
</evidence>
<feature type="domain" description="BON" evidence="1">
    <location>
        <begin position="35"/>
        <end position="103"/>
    </location>
</feature>
<organism evidence="2 3">
    <name type="scientific">Candidatus Nitronereus thalassa</name>
    <dbReference type="NCBI Taxonomy" id="3020898"/>
    <lineage>
        <taxon>Bacteria</taxon>
        <taxon>Pseudomonadati</taxon>
        <taxon>Nitrospirota</taxon>
        <taxon>Nitrospiria</taxon>
        <taxon>Nitrospirales</taxon>
        <taxon>Nitrospiraceae</taxon>
        <taxon>Candidatus Nitronereus</taxon>
    </lineage>
</organism>
<dbReference type="EMBL" id="JAQOUE010000002">
    <property type="protein sequence ID" value="MDT7043740.1"/>
    <property type="molecule type" value="Genomic_DNA"/>
</dbReference>
<dbReference type="Proteomes" id="UP001250932">
    <property type="component" value="Unassembled WGS sequence"/>
</dbReference>
<sequence length="256" mass="28082">MFNQRRTLNGIMVGTIMTVFLCVGVGLAKEVGELTDGRMEGAIERRLEMDSRIISNAIGVTVKDGHVRLFGSVDTLQEHGQATQVASSVIGVKSVHNTIEIRPNPKPDQHIRNEISTRLKESALIKDDHIDIRVSNRVVTLMGTAPSQSALRQAQHVAESTPGVRKVENLLGLQGSDRSDELIHKDVLDYLLWSPLADLPDFNVSVKQGVVTLEGTVAHLIHKDVLAMDIINIHGVKNVKVGKVIPESFEISLKDQ</sequence>
<feature type="domain" description="BON" evidence="1">
    <location>
        <begin position="107"/>
        <end position="175"/>
    </location>
</feature>
<dbReference type="PROSITE" id="PS50914">
    <property type="entry name" value="BON"/>
    <property type="match status" value="3"/>
</dbReference>
<comment type="caution">
    <text evidence="2">The sequence shown here is derived from an EMBL/GenBank/DDBJ whole genome shotgun (WGS) entry which is preliminary data.</text>
</comment>
<dbReference type="SMART" id="SM00749">
    <property type="entry name" value="BON"/>
    <property type="match status" value="3"/>
</dbReference>
<keyword evidence="3" id="KW-1185">Reference proteome</keyword>
<gene>
    <name evidence="2" type="ORF">PPG34_15405</name>
</gene>
<feature type="domain" description="BON" evidence="1">
    <location>
        <begin position="179"/>
        <end position="248"/>
    </location>
</feature>
<dbReference type="PANTHER" id="PTHR34606">
    <property type="entry name" value="BON DOMAIN-CONTAINING PROTEIN"/>
    <property type="match status" value="1"/>
</dbReference>
<dbReference type="Gene3D" id="3.30.1340.30">
    <property type="match status" value="3"/>
</dbReference>
<reference evidence="2 3" key="1">
    <citation type="journal article" date="2023" name="ISME J.">
        <title>Cultivation and genomic characterization of novel and ubiquitous marine nitrite-oxidizing bacteria from the Nitrospirales.</title>
        <authorList>
            <person name="Mueller A.J."/>
            <person name="Daebeler A."/>
            <person name="Herbold C.W."/>
            <person name="Kirkegaard R.H."/>
            <person name="Daims H."/>
        </authorList>
    </citation>
    <scope>NUCLEOTIDE SEQUENCE [LARGE SCALE GENOMIC DNA]</scope>
    <source>
        <strain evidence="2 3">EB</strain>
    </source>
</reference>
<dbReference type="Pfam" id="PF04972">
    <property type="entry name" value="BON"/>
    <property type="match status" value="3"/>
</dbReference>
<proteinExistence type="predicted"/>
<dbReference type="PANTHER" id="PTHR34606:SF15">
    <property type="entry name" value="BON DOMAIN-CONTAINING PROTEIN"/>
    <property type="match status" value="1"/>
</dbReference>
<evidence type="ECO:0000259" key="1">
    <source>
        <dbReference type="PROSITE" id="PS50914"/>
    </source>
</evidence>
<name>A0ABU3KBE3_9BACT</name>